<evidence type="ECO:0000313" key="1">
    <source>
        <dbReference type="EMBL" id="CAA9477085.1"/>
    </source>
</evidence>
<proteinExistence type="predicted"/>
<name>A0A6J4RND4_9ACTN</name>
<protein>
    <submittedName>
        <fullName evidence="1">Uncharacterized protein</fullName>
    </submittedName>
</protein>
<accession>A0A6J4RND4</accession>
<sequence>MASVLVLVSDGSQHLDVVAEKTLMVPRSPRPSTTGVTAGLVSYFGGETYCSCTSHGVRGRLSVPFVPAVSCDPDRSAHAGLPSPLRECGIISDHLAADLAGVEGWVRGSQPEVAIFEFRF</sequence>
<organism evidence="1">
    <name type="scientific">uncultured Rubrobacteraceae bacterium</name>
    <dbReference type="NCBI Taxonomy" id="349277"/>
    <lineage>
        <taxon>Bacteria</taxon>
        <taxon>Bacillati</taxon>
        <taxon>Actinomycetota</taxon>
        <taxon>Rubrobacteria</taxon>
        <taxon>Rubrobacterales</taxon>
        <taxon>Rubrobacteraceae</taxon>
        <taxon>environmental samples</taxon>
    </lineage>
</organism>
<dbReference type="AlphaFoldDB" id="A0A6J4RND4"/>
<reference evidence="1" key="1">
    <citation type="submission" date="2020-02" db="EMBL/GenBank/DDBJ databases">
        <authorList>
            <person name="Meier V. D."/>
        </authorList>
    </citation>
    <scope>NUCLEOTIDE SEQUENCE</scope>
    <source>
        <strain evidence="1">AVDCRST_MAG12</strain>
    </source>
</reference>
<gene>
    <name evidence="1" type="ORF">AVDCRST_MAG12-1253</name>
</gene>
<dbReference type="EMBL" id="CADCVK010000198">
    <property type="protein sequence ID" value="CAA9477085.1"/>
    <property type="molecule type" value="Genomic_DNA"/>
</dbReference>